<organism evidence="4">
    <name type="scientific">Rhizophora mucronata</name>
    <name type="common">Asiatic mangrove</name>
    <dbReference type="NCBI Taxonomy" id="61149"/>
    <lineage>
        <taxon>Eukaryota</taxon>
        <taxon>Viridiplantae</taxon>
        <taxon>Streptophyta</taxon>
        <taxon>Embryophyta</taxon>
        <taxon>Tracheophyta</taxon>
        <taxon>Spermatophyta</taxon>
        <taxon>Magnoliopsida</taxon>
        <taxon>eudicotyledons</taxon>
        <taxon>Gunneridae</taxon>
        <taxon>Pentapetalae</taxon>
        <taxon>rosids</taxon>
        <taxon>fabids</taxon>
        <taxon>Malpighiales</taxon>
        <taxon>Rhizophoraceae</taxon>
        <taxon>Rhizophora</taxon>
    </lineage>
</organism>
<dbReference type="SUPFAM" id="SSF49562">
    <property type="entry name" value="C2 domain (Calcium/lipid-binding domain, CaLB)"/>
    <property type="match status" value="1"/>
</dbReference>
<keyword evidence="2" id="KW-0106">Calcium</keyword>
<dbReference type="InterPro" id="IPR000008">
    <property type="entry name" value="C2_dom"/>
</dbReference>
<reference evidence="4" key="1">
    <citation type="submission" date="2018-02" db="EMBL/GenBank/DDBJ databases">
        <title>Rhizophora mucronata_Transcriptome.</title>
        <authorList>
            <person name="Meera S.P."/>
            <person name="Sreeshan A."/>
            <person name="Augustine A."/>
        </authorList>
    </citation>
    <scope>NUCLEOTIDE SEQUENCE</scope>
    <source>
        <tissue evidence="4">Leaf</tissue>
    </source>
</reference>
<dbReference type="InterPro" id="IPR035892">
    <property type="entry name" value="C2_domain_sf"/>
</dbReference>
<dbReference type="GO" id="GO:0046872">
    <property type="term" value="F:metal ion binding"/>
    <property type="evidence" value="ECO:0007669"/>
    <property type="project" value="UniProtKB-KW"/>
</dbReference>
<dbReference type="EMBL" id="GGEC01090962">
    <property type="protein sequence ID" value="MBX71446.1"/>
    <property type="molecule type" value="Transcribed_RNA"/>
</dbReference>
<name>A0A2P2QWR3_RHIMU</name>
<dbReference type="Pfam" id="PF00168">
    <property type="entry name" value="C2"/>
    <property type="match status" value="1"/>
</dbReference>
<keyword evidence="1" id="KW-0479">Metal-binding</keyword>
<dbReference type="SMART" id="SM00239">
    <property type="entry name" value="C2"/>
    <property type="match status" value="1"/>
</dbReference>
<dbReference type="AlphaFoldDB" id="A0A2P2QWR3"/>
<sequence>MAIGILEVQLVNAKGLGETDFLGNMDPYVMVQYRSQERKSSVARGQGGNPTWNERLALRVEYPGQGHDYKLLLKIMDKDTFSADDFAGQATIHVEDILAIGVENGTAELHPSKYRVVRADGSYRGEIQVGLSFALKAAEDNGEEQYGGWRESSF</sequence>
<dbReference type="PANTHER" id="PTHR46502">
    <property type="entry name" value="C2 DOMAIN-CONTAINING"/>
    <property type="match status" value="1"/>
</dbReference>
<evidence type="ECO:0000259" key="3">
    <source>
        <dbReference type="PROSITE" id="PS50004"/>
    </source>
</evidence>
<evidence type="ECO:0000313" key="4">
    <source>
        <dbReference type="EMBL" id="MBX71446.1"/>
    </source>
</evidence>
<dbReference type="Gene3D" id="2.60.40.150">
    <property type="entry name" value="C2 domain"/>
    <property type="match status" value="1"/>
</dbReference>
<evidence type="ECO:0000256" key="1">
    <source>
        <dbReference type="ARBA" id="ARBA00022723"/>
    </source>
</evidence>
<protein>
    <submittedName>
        <fullName evidence="4">Elicitor-responsive protein 1-like</fullName>
    </submittedName>
</protein>
<proteinExistence type="predicted"/>
<dbReference type="PANTHER" id="PTHR46502:SF15">
    <property type="entry name" value="16 KDA PHLOEM PROTEIN 1"/>
    <property type="match status" value="1"/>
</dbReference>
<accession>A0A2P2QWR3</accession>
<dbReference type="PROSITE" id="PS50004">
    <property type="entry name" value="C2"/>
    <property type="match status" value="1"/>
</dbReference>
<feature type="domain" description="C2" evidence="3">
    <location>
        <begin position="1"/>
        <end position="107"/>
    </location>
</feature>
<evidence type="ECO:0000256" key="2">
    <source>
        <dbReference type="ARBA" id="ARBA00022837"/>
    </source>
</evidence>
<dbReference type="CDD" id="cd04049">
    <property type="entry name" value="C2_putative_Elicitor-responsive_gene"/>
    <property type="match status" value="1"/>
</dbReference>